<dbReference type="InterPro" id="IPR002938">
    <property type="entry name" value="FAD-bd"/>
</dbReference>
<name>A0ABP7FE08_9ACTN</name>
<organism evidence="6 7">
    <name type="scientific">Salinactinospora qingdaonensis</name>
    <dbReference type="NCBI Taxonomy" id="702744"/>
    <lineage>
        <taxon>Bacteria</taxon>
        <taxon>Bacillati</taxon>
        <taxon>Actinomycetota</taxon>
        <taxon>Actinomycetes</taxon>
        <taxon>Streptosporangiales</taxon>
        <taxon>Nocardiopsidaceae</taxon>
        <taxon>Salinactinospora</taxon>
    </lineage>
</organism>
<comment type="caution">
    <text evidence="6">The sequence shown here is derived from an EMBL/GenBank/DDBJ whole genome shotgun (WGS) entry which is preliminary data.</text>
</comment>
<keyword evidence="4" id="KW-0560">Oxidoreductase</keyword>
<comment type="cofactor">
    <cofactor evidence="1">
        <name>FAD</name>
        <dbReference type="ChEBI" id="CHEBI:57692"/>
    </cofactor>
</comment>
<keyword evidence="2" id="KW-0285">Flavoprotein</keyword>
<dbReference type="InterPro" id="IPR036188">
    <property type="entry name" value="FAD/NAD-bd_sf"/>
</dbReference>
<gene>
    <name evidence="6" type="ORF">GCM10022402_16790</name>
</gene>
<evidence type="ECO:0000256" key="2">
    <source>
        <dbReference type="ARBA" id="ARBA00022630"/>
    </source>
</evidence>
<feature type="domain" description="FAD-binding" evidence="5">
    <location>
        <begin position="2"/>
        <end position="333"/>
    </location>
</feature>
<dbReference type="Gene3D" id="3.50.50.60">
    <property type="entry name" value="FAD/NAD(P)-binding domain"/>
    <property type="match status" value="1"/>
</dbReference>
<proteinExistence type="predicted"/>
<dbReference type="PANTHER" id="PTHR46496:SF1">
    <property type="entry name" value="ZEAXANTHIN EPOXIDASE, CHLOROPLASTIC"/>
    <property type="match status" value="1"/>
</dbReference>
<keyword evidence="3" id="KW-0274">FAD</keyword>
<protein>
    <submittedName>
        <fullName evidence="6">NAD(P)/FAD-dependent oxidoreductase</fullName>
    </submittedName>
</protein>
<evidence type="ECO:0000256" key="3">
    <source>
        <dbReference type="ARBA" id="ARBA00022827"/>
    </source>
</evidence>
<evidence type="ECO:0000313" key="7">
    <source>
        <dbReference type="Proteomes" id="UP001500908"/>
    </source>
</evidence>
<evidence type="ECO:0000256" key="1">
    <source>
        <dbReference type="ARBA" id="ARBA00001974"/>
    </source>
</evidence>
<sequence>MIGAGIGGLTAAAGLARAGYEVEVYERASGLRPAGTALSLMSNALTALDTIGIKPDFEGRAVVFDSLRFLTRTGRPIRTMHFGEIAAEVGQPNLAIHRADLQQALLEQADGCKVEVGATATGFTRVGDEVRVDFQDGRQVYGDVVIGADGFNSAIRRGLVGAEQPNDAGYICWRATPQFRHPKVTDGYAAHYWGRGQRFGLVDIGGGYVYWWATKNMPAAQARVWQGGKEAIARLFAGWAPEVRQTIEATPAETIHSVPEEDRPFLERWGEGPVTLLGDAAHPMVSSLGQGAAIAIEDGVVLAQCLASTDDVAGGLRAYEDHRRERARAIVEASRGLSRIEQLQHPLWTLGRRLYFQFAPERTFREQNQAALTFQGVPA</sequence>
<dbReference type="SUPFAM" id="SSF51905">
    <property type="entry name" value="FAD/NAD(P)-binding domain"/>
    <property type="match status" value="1"/>
</dbReference>
<evidence type="ECO:0000259" key="5">
    <source>
        <dbReference type="Pfam" id="PF01494"/>
    </source>
</evidence>
<reference evidence="7" key="1">
    <citation type="journal article" date="2019" name="Int. J. Syst. Evol. Microbiol.">
        <title>The Global Catalogue of Microorganisms (GCM) 10K type strain sequencing project: providing services to taxonomists for standard genome sequencing and annotation.</title>
        <authorList>
            <consortium name="The Broad Institute Genomics Platform"/>
            <consortium name="The Broad Institute Genome Sequencing Center for Infectious Disease"/>
            <person name="Wu L."/>
            <person name="Ma J."/>
        </authorList>
    </citation>
    <scope>NUCLEOTIDE SEQUENCE [LARGE SCALE GENOMIC DNA]</scope>
    <source>
        <strain evidence="7">JCM 17137</strain>
    </source>
</reference>
<evidence type="ECO:0000256" key="4">
    <source>
        <dbReference type="ARBA" id="ARBA00023002"/>
    </source>
</evidence>
<keyword evidence="7" id="KW-1185">Reference proteome</keyword>
<accession>A0ABP7FE08</accession>
<dbReference type="Pfam" id="PF01494">
    <property type="entry name" value="FAD_binding_3"/>
    <property type="match status" value="1"/>
</dbReference>
<dbReference type="PRINTS" id="PR00420">
    <property type="entry name" value="RNGMNOXGNASE"/>
</dbReference>
<dbReference type="Proteomes" id="UP001500908">
    <property type="component" value="Unassembled WGS sequence"/>
</dbReference>
<dbReference type="EMBL" id="BAABDD010000006">
    <property type="protein sequence ID" value="GAA3737436.1"/>
    <property type="molecule type" value="Genomic_DNA"/>
</dbReference>
<evidence type="ECO:0000313" key="6">
    <source>
        <dbReference type="EMBL" id="GAA3737436.1"/>
    </source>
</evidence>
<dbReference type="PANTHER" id="PTHR46496">
    <property type="match status" value="1"/>
</dbReference>